<keyword evidence="2" id="KW-0547">Nucleotide-binding</keyword>
<dbReference type="Gene3D" id="1.10.10.10">
    <property type="entry name" value="Winged helix-like DNA-binding domain superfamily/Winged helix DNA-binding domain"/>
    <property type="match status" value="1"/>
</dbReference>
<keyword evidence="2" id="KW-0067">ATP-binding</keyword>
<feature type="compositionally biased region" description="Basic and acidic residues" evidence="3">
    <location>
        <begin position="1"/>
        <end position="11"/>
    </location>
</feature>
<dbReference type="InterPro" id="IPR036388">
    <property type="entry name" value="WH-like_DNA-bd_sf"/>
</dbReference>
<sequence>MSEWPQHEHRTVPWQSTGRHGPREDRVFSEVVVSLPPRLGDVTVPSTPPRDLLRARYETEELERIAGDLLQPLAGFLIRMESVASSRIEQVEASTTAFARALGGVKENPSAMSMVSAGRAITALIDASTTSIELDAILRAHELLMRDEPGEREHAGRLRDVQNWIGGSQYTPRGALYVPPPSEEVPACLADLLAFANRDDVDPIAQAAIVHAQFESIHPFTDGNGRIGRALIGAVLRRRGMTPTTVLPVASALAADTDHYFGLLTAYRSGDVEAIITDVALCVEVAAREARGTARSFILYADAWRREVGMRAGSATDQVLDLLVGLPVFTAEQLSTRAGLRDRAAYRAIDQLEEARIITEVTERKRDRVYAVTDVLDEFEDLDDRIRSRITRLRTAG</sequence>
<feature type="binding site" evidence="2">
    <location>
        <begin position="222"/>
        <end position="229"/>
    </location>
    <ligand>
        <name>ATP</name>
        <dbReference type="ChEBI" id="CHEBI:30616"/>
    </ligand>
</feature>
<dbReference type="EMBL" id="MZMQ01000001">
    <property type="protein sequence ID" value="OQJ62590.1"/>
    <property type="molecule type" value="Genomic_DNA"/>
</dbReference>
<dbReference type="PANTHER" id="PTHR13504:SF38">
    <property type="entry name" value="FIDO DOMAIN-CONTAINING PROTEIN"/>
    <property type="match status" value="1"/>
</dbReference>
<evidence type="ECO:0000256" key="3">
    <source>
        <dbReference type="SAM" id="MobiDB-lite"/>
    </source>
</evidence>
<evidence type="ECO:0000259" key="4">
    <source>
        <dbReference type="PROSITE" id="PS51459"/>
    </source>
</evidence>
<protein>
    <recommendedName>
        <fullName evidence="4">Fido domain-containing protein</fullName>
    </recommendedName>
</protein>
<dbReference type="SUPFAM" id="SSF140931">
    <property type="entry name" value="Fic-like"/>
    <property type="match status" value="1"/>
</dbReference>
<comment type="caution">
    <text evidence="5">The sequence shown here is derived from an EMBL/GenBank/DDBJ whole genome shotgun (WGS) entry which is preliminary data.</text>
</comment>
<reference evidence="5" key="1">
    <citation type="submission" date="2017-08" db="EMBL/GenBank/DDBJ databases">
        <title>Genomes of multiple Clavibacter strains from different subspecies.</title>
        <authorList>
            <person name="Yuan X.-K."/>
            <person name="Li X.-S."/>
            <person name="Nie J."/>
            <person name="De Boer S.H."/>
        </authorList>
    </citation>
    <scope>NUCLEOTIDE SEQUENCE [LARGE SCALE GENOMIC DNA]</scope>
    <source>
        <strain evidence="5">ATCC 33566</strain>
    </source>
</reference>
<evidence type="ECO:0000256" key="2">
    <source>
        <dbReference type="PIRSR" id="PIRSR640198-2"/>
    </source>
</evidence>
<organism evidence="5 6">
    <name type="scientific">Clavibacter tessellarius</name>
    <dbReference type="NCBI Taxonomy" id="31965"/>
    <lineage>
        <taxon>Bacteria</taxon>
        <taxon>Bacillati</taxon>
        <taxon>Actinomycetota</taxon>
        <taxon>Actinomycetes</taxon>
        <taxon>Micrococcales</taxon>
        <taxon>Microbacteriaceae</taxon>
        <taxon>Clavibacter</taxon>
    </lineage>
</organism>
<dbReference type="InterPro" id="IPR003812">
    <property type="entry name" value="Fido"/>
</dbReference>
<dbReference type="PANTHER" id="PTHR13504">
    <property type="entry name" value="FIDO DOMAIN-CONTAINING PROTEIN DDB_G0283145"/>
    <property type="match status" value="1"/>
</dbReference>
<evidence type="ECO:0000313" key="5">
    <source>
        <dbReference type="EMBL" id="OQJ62590.1"/>
    </source>
</evidence>
<feature type="region of interest" description="Disordered" evidence="3">
    <location>
        <begin position="1"/>
        <end position="23"/>
    </location>
</feature>
<dbReference type="AlphaFoldDB" id="A0A225CA11"/>
<dbReference type="Proteomes" id="UP000215316">
    <property type="component" value="Unassembled WGS sequence"/>
</dbReference>
<dbReference type="InterPro" id="IPR036597">
    <property type="entry name" value="Fido-like_dom_sf"/>
</dbReference>
<keyword evidence="6" id="KW-1185">Reference proteome</keyword>
<evidence type="ECO:0000256" key="1">
    <source>
        <dbReference type="PIRSR" id="PIRSR640198-1"/>
    </source>
</evidence>
<name>A0A225CA11_9MICO</name>
<dbReference type="RefSeq" id="WP_094127227.1">
    <property type="nucleotide sequence ID" value="NZ_CP040788.1"/>
</dbReference>
<dbReference type="Pfam" id="PF02661">
    <property type="entry name" value="Fic"/>
    <property type="match status" value="1"/>
</dbReference>
<dbReference type="Gene3D" id="1.10.3290.10">
    <property type="entry name" value="Fido-like domain"/>
    <property type="match status" value="1"/>
</dbReference>
<dbReference type="InterPro" id="IPR040198">
    <property type="entry name" value="Fido_containing"/>
</dbReference>
<proteinExistence type="predicted"/>
<feature type="domain" description="Fido" evidence="4">
    <location>
        <begin position="132"/>
        <end position="282"/>
    </location>
</feature>
<gene>
    <name evidence="5" type="ORF">B5P24_06025</name>
</gene>
<evidence type="ECO:0000313" key="6">
    <source>
        <dbReference type="Proteomes" id="UP000215316"/>
    </source>
</evidence>
<dbReference type="OrthoDB" id="9813719at2"/>
<accession>A0A225CA11</accession>
<feature type="active site" evidence="1">
    <location>
        <position position="218"/>
    </location>
</feature>
<dbReference type="GO" id="GO:0005524">
    <property type="term" value="F:ATP binding"/>
    <property type="evidence" value="ECO:0007669"/>
    <property type="project" value="UniProtKB-KW"/>
</dbReference>
<dbReference type="PROSITE" id="PS51459">
    <property type="entry name" value="FIDO"/>
    <property type="match status" value="1"/>
</dbReference>